<evidence type="ECO:0000256" key="4">
    <source>
        <dbReference type="ARBA" id="ARBA00023143"/>
    </source>
</evidence>
<evidence type="ECO:0000256" key="5">
    <source>
        <dbReference type="RuleBase" id="RU362066"/>
    </source>
</evidence>
<proteinExistence type="inferred from homology"/>
<evidence type="ECO:0000313" key="9">
    <source>
        <dbReference type="Proteomes" id="UP000637061"/>
    </source>
</evidence>
<name>A0A8I1E9Z1_PSEPU</name>
<keyword evidence="8" id="KW-0969">Cilium</keyword>
<dbReference type="InterPro" id="IPR003481">
    <property type="entry name" value="FliD_N"/>
</dbReference>
<comment type="subcellular location">
    <subcellularLocation>
        <location evidence="5">Secreted</location>
    </subcellularLocation>
    <subcellularLocation>
        <location evidence="5">Bacterial flagellum</location>
    </subcellularLocation>
</comment>
<keyword evidence="5" id="KW-0964">Secreted</keyword>
<evidence type="ECO:0000256" key="3">
    <source>
        <dbReference type="ARBA" id="ARBA00023054"/>
    </source>
</evidence>
<accession>A0A8I1E9Z1</accession>
<keyword evidence="8" id="KW-0282">Flagellum</keyword>
<protein>
    <recommendedName>
        <fullName evidence="5">Flagellar hook-associated protein 2</fullName>
        <shortName evidence="5">HAP2</shortName>
    </recommendedName>
    <alternativeName>
        <fullName evidence="5">Flagellar cap protein</fullName>
    </alternativeName>
</protein>
<sequence>MATTSTTGTVTSVGLSGLPISTLLENLETAEKTKLTPLATQQAANTAKITAYGTVKSTVTALQTAATALTKAATFSPLKATVTGSGLSAASDTTAIAGSYSVNVTKLATAQSSATTAVADKAAAISGSGTMTITNGAGKSFDITIADGSSLADIRNTINAAKTGVSASIVSTGDSTNPYKMVLTADSTGTDASFTTSFSGSGDAATLLGGTMTTLQTASNAALTVNGMDITSQTNTVKDAIQGVTMTVSQVGTSSVAVTKDTDTVKASINAFVTAYNAMVTSNKSLTAYNADSTLSGKLLGDGTLRNIQNDIRSAINTTQPGLYTNMAQFGISLDSDGKMTVDDTKLTKALTDNPQDVTEFFTGSTTTGATGFAKNLTTKLTAILQSDGKLATATDGLTASNKILEDRYAALEDTIAATMARYKTQFTALETNVTSMNSTMTYLTQQFELMAKNTSSS</sequence>
<dbReference type="Pfam" id="PF07195">
    <property type="entry name" value="FliD_C"/>
    <property type="match status" value="1"/>
</dbReference>
<dbReference type="EMBL" id="JAEHTE010000001">
    <property type="protein sequence ID" value="MBI6882539.1"/>
    <property type="molecule type" value="Genomic_DNA"/>
</dbReference>
<dbReference type="GO" id="GO:0009424">
    <property type="term" value="C:bacterial-type flagellum hook"/>
    <property type="evidence" value="ECO:0007669"/>
    <property type="project" value="UniProtKB-UniRule"/>
</dbReference>
<dbReference type="Pfam" id="PF07196">
    <property type="entry name" value="Flagellin_IN"/>
    <property type="match status" value="1"/>
</dbReference>
<dbReference type="InterPro" id="IPR010809">
    <property type="entry name" value="FliD_C"/>
</dbReference>
<comment type="function">
    <text evidence="5">Required for morphogenesis and for the elongation of the flagellar filament by facilitating polymerization of the flagellin monomers at the tip of growing filament. Forms a capping structure, which prevents flagellin subunits (transported through the central channel of the flagellum) from leaking out without polymerization at the distal end.</text>
</comment>
<evidence type="ECO:0000259" key="7">
    <source>
        <dbReference type="Pfam" id="PF07195"/>
    </source>
</evidence>
<comment type="similarity">
    <text evidence="1 5">Belongs to the FliD family.</text>
</comment>
<comment type="caution">
    <text evidence="8">The sequence shown here is derived from an EMBL/GenBank/DDBJ whole genome shotgun (WGS) entry which is preliminary data.</text>
</comment>
<reference evidence="8" key="1">
    <citation type="submission" date="2020-12" db="EMBL/GenBank/DDBJ databases">
        <title>Enhanced detection system for hospital associated transmission using whole genome sequencing surveillance.</title>
        <authorList>
            <person name="Harrison L.H."/>
            <person name="Van Tyne D."/>
            <person name="Marsh J.W."/>
            <person name="Griffith M.P."/>
            <person name="Snyder D.J."/>
            <person name="Cooper V.S."/>
            <person name="Mustapha M."/>
        </authorList>
    </citation>
    <scope>NUCLEOTIDE SEQUENCE</scope>
    <source>
        <strain evidence="8">PSB00042</strain>
    </source>
</reference>
<dbReference type="PANTHER" id="PTHR30288">
    <property type="entry name" value="FLAGELLAR CAP/ASSEMBLY PROTEIN FLID"/>
    <property type="match status" value="1"/>
</dbReference>
<dbReference type="RefSeq" id="WP_198746155.1">
    <property type="nucleotide sequence ID" value="NZ_JAEHTE010000001.1"/>
</dbReference>
<dbReference type="InterPro" id="IPR040026">
    <property type="entry name" value="FliD"/>
</dbReference>
<evidence type="ECO:0000256" key="1">
    <source>
        <dbReference type="ARBA" id="ARBA00009764"/>
    </source>
</evidence>
<dbReference type="GO" id="GO:0007155">
    <property type="term" value="P:cell adhesion"/>
    <property type="evidence" value="ECO:0007669"/>
    <property type="project" value="InterPro"/>
</dbReference>
<dbReference type="GO" id="GO:0005576">
    <property type="term" value="C:extracellular region"/>
    <property type="evidence" value="ECO:0007669"/>
    <property type="project" value="UniProtKB-SubCell"/>
</dbReference>
<dbReference type="AlphaFoldDB" id="A0A8I1E9Z1"/>
<organism evidence="8 9">
    <name type="scientific">Pseudomonas putida</name>
    <name type="common">Arthrobacter siderocapsulatus</name>
    <dbReference type="NCBI Taxonomy" id="303"/>
    <lineage>
        <taxon>Bacteria</taxon>
        <taxon>Pseudomonadati</taxon>
        <taxon>Pseudomonadota</taxon>
        <taxon>Gammaproteobacteria</taxon>
        <taxon>Pseudomonadales</taxon>
        <taxon>Pseudomonadaceae</taxon>
        <taxon>Pseudomonas</taxon>
    </lineage>
</organism>
<evidence type="ECO:0000259" key="6">
    <source>
        <dbReference type="Pfam" id="PF02465"/>
    </source>
</evidence>
<evidence type="ECO:0000256" key="2">
    <source>
        <dbReference type="ARBA" id="ARBA00011255"/>
    </source>
</evidence>
<dbReference type="Pfam" id="PF02465">
    <property type="entry name" value="FliD_N"/>
    <property type="match status" value="1"/>
</dbReference>
<dbReference type="Proteomes" id="UP000637061">
    <property type="component" value="Unassembled WGS sequence"/>
</dbReference>
<dbReference type="InterPro" id="IPR010810">
    <property type="entry name" value="Flagellin_hook_IN_motif"/>
</dbReference>
<keyword evidence="3" id="KW-0175">Coiled coil</keyword>
<dbReference type="PANTHER" id="PTHR30288:SF0">
    <property type="entry name" value="FLAGELLAR HOOK-ASSOCIATED PROTEIN 2"/>
    <property type="match status" value="1"/>
</dbReference>
<gene>
    <name evidence="8" type="primary">fliD</name>
    <name evidence="8" type="ORF">JEU22_01325</name>
</gene>
<comment type="subunit">
    <text evidence="2 5">Homopentamer.</text>
</comment>
<evidence type="ECO:0000313" key="8">
    <source>
        <dbReference type="EMBL" id="MBI6882539.1"/>
    </source>
</evidence>
<dbReference type="GO" id="GO:0071973">
    <property type="term" value="P:bacterial-type flagellum-dependent cell motility"/>
    <property type="evidence" value="ECO:0007669"/>
    <property type="project" value="TreeGrafter"/>
</dbReference>
<feature type="domain" description="Flagellar hook-associated protein 2 N-terminal" evidence="6">
    <location>
        <begin position="16"/>
        <end position="111"/>
    </location>
</feature>
<dbReference type="GO" id="GO:0009421">
    <property type="term" value="C:bacterial-type flagellum filament cap"/>
    <property type="evidence" value="ECO:0007669"/>
    <property type="project" value="InterPro"/>
</dbReference>
<keyword evidence="4 5" id="KW-0975">Bacterial flagellum</keyword>
<feature type="domain" description="Flagellar hook-associated protein 2 C-terminal" evidence="7">
    <location>
        <begin position="218"/>
        <end position="439"/>
    </location>
</feature>
<keyword evidence="8" id="KW-0966">Cell projection</keyword>